<feature type="domain" description="LUD" evidence="1">
    <location>
        <begin position="63"/>
        <end position="252"/>
    </location>
</feature>
<protein>
    <submittedName>
        <fullName evidence="2">Lactate utilization protein</fullName>
    </submittedName>
</protein>
<evidence type="ECO:0000313" key="3">
    <source>
        <dbReference type="Proteomes" id="UP000288096"/>
    </source>
</evidence>
<gene>
    <name evidence="2" type="ORF">DENIS_2270</name>
</gene>
<dbReference type="Gene3D" id="3.40.50.10420">
    <property type="entry name" value="NagB/RpiA/CoA transferase-like"/>
    <property type="match status" value="1"/>
</dbReference>
<dbReference type="InterPro" id="IPR037171">
    <property type="entry name" value="NagB/RpiA_transferase-like"/>
</dbReference>
<dbReference type="Proteomes" id="UP000288096">
    <property type="component" value="Unassembled WGS sequence"/>
</dbReference>
<dbReference type="PANTHER" id="PTHR43682">
    <property type="entry name" value="LACTATE UTILIZATION PROTEIN C"/>
    <property type="match status" value="1"/>
</dbReference>
<dbReference type="RefSeq" id="WP_124328611.1">
    <property type="nucleotide sequence ID" value="NZ_BEXT01000001.1"/>
</dbReference>
<dbReference type="Pfam" id="PF02589">
    <property type="entry name" value="LUD_dom"/>
    <property type="match status" value="1"/>
</dbReference>
<dbReference type="PANTHER" id="PTHR43682:SF1">
    <property type="entry name" value="LACTATE UTILIZATION PROTEIN C"/>
    <property type="match status" value="1"/>
</dbReference>
<dbReference type="AlphaFoldDB" id="A0A401FWH2"/>
<dbReference type="EMBL" id="BEXT01000001">
    <property type="protein sequence ID" value="GBC61310.1"/>
    <property type="molecule type" value="Genomic_DNA"/>
</dbReference>
<name>A0A401FWH2_9BACT</name>
<dbReference type="InterPro" id="IPR024185">
    <property type="entry name" value="FTHF_cligase-like_sf"/>
</dbReference>
<sequence>MLTPNSNQGRFIRNIRAALGKSEHDIPAREAAIFTSRKSPAQAQSLETIRSRSDAEQRALLDRLIEEGKPLNLKVIPQKDVASAAAAIAGLVAGTSPEWGDRKSVVQWDHPLISELNLSAALGEQNVPVHTAAFEGDADRAGQRARIRQQVTDAYIGVTSADFCLADTATLVMKTRPGEARSVSLVPSVHVAVIRLEQILADLKELYAMLKWDPDQQAEGLTHHMAFISGPSKTADIELVMVHGAHGPRALWLYVITG</sequence>
<comment type="caution">
    <text evidence="2">The sequence shown here is derived from an EMBL/GenBank/DDBJ whole genome shotgun (WGS) entry which is preliminary data.</text>
</comment>
<proteinExistence type="predicted"/>
<dbReference type="SUPFAM" id="SSF100950">
    <property type="entry name" value="NagB/RpiA/CoA transferase-like"/>
    <property type="match status" value="1"/>
</dbReference>
<reference evidence="3" key="2">
    <citation type="submission" date="2019-01" db="EMBL/GenBank/DDBJ databases">
        <title>Genome sequence of Desulfonema ishimotonii strain Tokyo 01.</title>
        <authorList>
            <person name="Fukui M."/>
        </authorList>
    </citation>
    <scope>NUCLEOTIDE SEQUENCE [LARGE SCALE GENOMIC DNA]</scope>
    <source>
        <strain evidence="3">Tokyo 01</strain>
    </source>
</reference>
<keyword evidence="3" id="KW-1185">Reference proteome</keyword>
<evidence type="ECO:0000313" key="2">
    <source>
        <dbReference type="EMBL" id="GBC61310.1"/>
    </source>
</evidence>
<organism evidence="2 3">
    <name type="scientific">Desulfonema ishimotonii</name>
    <dbReference type="NCBI Taxonomy" id="45657"/>
    <lineage>
        <taxon>Bacteria</taxon>
        <taxon>Pseudomonadati</taxon>
        <taxon>Thermodesulfobacteriota</taxon>
        <taxon>Desulfobacteria</taxon>
        <taxon>Desulfobacterales</taxon>
        <taxon>Desulfococcaceae</taxon>
        <taxon>Desulfonema</taxon>
    </lineage>
</organism>
<evidence type="ECO:0000259" key="1">
    <source>
        <dbReference type="Pfam" id="PF02589"/>
    </source>
</evidence>
<accession>A0A401FWH2</accession>
<dbReference type="InterPro" id="IPR003741">
    <property type="entry name" value="LUD_dom"/>
</dbReference>
<reference evidence="3" key="1">
    <citation type="submission" date="2017-11" db="EMBL/GenBank/DDBJ databases">
        <authorList>
            <person name="Watanabe M."/>
            <person name="Kojima H."/>
        </authorList>
    </citation>
    <scope>NUCLEOTIDE SEQUENCE [LARGE SCALE GENOMIC DNA]</scope>
    <source>
        <strain evidence="3">Tokyo 01</strain>
    </source>
</reference>
<dbReference type="OrthoDB" id="9794187at2"/>